<dbReference type="Gene3D" id="3.40.50.410">
    <property type="entry name" value="von Willebrand factor, type A domain"/>
    <property type="match status" value="1"/>
</dbReference>
<dbReference type="OrthoDB" id="5756874at2"/>
<dbReference type="AlphaFoldDB" id="A0A0F7F6A8"/>
<name>A0A0F7F6A8_PAEDU</name>
<dbReference type="InterPro" id="IPR019303">
    <property type="entry name" value="vWA_TerF_C"/>
</dbReference>
<dbReference type="PROSITE" id="PS50234">
    <property type="entry name" value="VWFA"/>
    <property type="match status" value="1"/>
</dbReference>
<sequence>MSIDLKKRAEENLINLSKKATISLAKKGLNGQKARVSLALDISGSMSGMYRGGIVQEVCERILSLAMNFDDNQAADVFLFGAKYHTVGEIQKDNFYQFVDREILSRFSLESSTNYAGVMNRIVDYYFPDALSVQKKGFLGLGKKEITVDENKYRNEEPVYVIFITDGNNFDQTETEGIIRQSSKLGIFWQFVGVGRQQFTFLKRLDDLKGRFIDNANFFQVNDLRKISDEELYDSLLNEFPSWLSEARSKSLIK</sequence>
<evidence type="ECO:0000313" key="3">
    <source>
        <dbReference type="Proteomes" id="UP000034189"/>
    </source>
</evidence>
<dbReference type="SMR" id="A0A0F7F6A8"/>
<evidence type="ECO:0000313" key="2">
    <source>
        <dbReference type="EMBL" id="AKG33349.1"/>
    </source>
</evidence>
<dbReference type="Proteomes" id="UP000034189">
    <property type="component" value="Chromosome"/>
</dbReference>
<proteinExistence type="predicted"/>
<dbReference type="EMBL" id="CP011114">
    <property type="protein sequence ID" value="AKG33349.1"/>
    <property type="molecule type" value="Genomic_DNA"/>
</dbReference>
<reference evidence="2 3" key="2">
    <citation type="journal article" date="2016" name="Genome Announc.">
        <title>Genome Sequence of a Gram-Positive Diazotroph, Paenibacillus durus Type Strain ATCC 35681.</title>
        <authorList>
            <person name="Halim M.A."/>
            <person name="Rahman A.Y."/>
            <person name="Sim K.S."/>
            <person name="Yam H.C."/>
            <person name="Rahim A.A."/>
            <person name="Ghazali A.H."/>
            <person name="Najimudin N."/>
        </authorList>
    </citation>
    <scope>NUCLEOTIDE SEQUENCE [LARGE SCALE GENOMIC DNA]</scope>
    <source>
        <strain evidence="2 3">ATCC 35681</strain>
    </source>
</reference>
<feature type="domain" description="VWFA" evidence="1">
    <location>
        <begin position="35"/>
        <end position="236"/>
    </location>
</feature>
<dbReference type="RefSeq" id="WP_025697718.1">
    <property type="nucleotide sequence ID" value="NZ_ASQQ01000533.1"/>
</dbReference>
<dbReference type="InterPro" id="IPR036465">
    <property type="entry name" value="vWFA_dom_sf"/>
</dbReference>
<dbReference type="InterPro" id="IPR002035">
    <property type="entry name" value="VWF_A"/>
</dbReference>
<reference evidence="2 3" key="1">
    <citation type="submission" date="2015-03" db="EMBL/GenBank/DDBJ databases">
        <authorList>
            <person name="Abdul Halim M."/>
        </authorList>
    </citation>
    <scope>NUCLEOTIDE SEQUENCE [LARGE SCALE GENOMIC DNA]</scope>
    <source>
        <strain evidence="2 3">ATCC 35681</strain>
    </source>
</reference>
<dbReference type="SUPFAM" id="SSF53300">
    <property type="entry name" value="vWA-like"/>
    <property type="match status" value="1"/>
</dbReference>
<gene>
    <name evidence="2" type="ORF">VK70_00935</name>
</gene>
<dbReference type="HOGENOM" id="CLU_089656_1_0_9"/>
<evidence type="ECO:0000259" key="1">
    <source>
        <dbReference type="PROSITE" id="PS50234"/>
    </source>
</evidence>
<accession>A0A0F7F6A8</accession>
<organism evidence="2 3">
    <name type="scientific">Paenibacillus durus ATCC 35681</name>
    <dbReference type="NCBI Taxonomy" id="1333534"/>
    <lineage>
        <taxon>Bacteria</taxon>
        <taxon>Bacillati</taxon>
        <taxon>Bacillota</taxon>
        <taxon>Bacilli</taxon>
        <taxon>Bacillales</taxon>
        <taxon>Paenibacillaceae</taxon>
        <taxon>Paenibacillus</taxon>
    </lineage>
</organism>
<dbReference type="PATRIC" id="fig|1333534.5.peg.207"/>
<protein>
    <recommendedName>
        <fullName evidence="1">VWFA domain-containing protein</fullName>
    </recommendedName>
</protein>
<dbReference type="Pfam" id="PF10138">
    <property type="entry name" value="vWA-TerF-like"/>
    <property type="match status" value="2"/>
</dbReference>